<evidence type="ECO:0008006" key="3">
    <source>
        <dbReference type="Google" id="ProtNLM"/>
    </source>
</evidence>
<dbReference type="InterPro" id="IPR027417">
    <property type="entry name" value="P-loop_NTPase"/>
</dbReference>
<accession>A0A2N0H4U2</accession>
<name>A0A2N0H4U2_9SPHN</name>
<comment type="caution">
    <text evidence="1">The sequence shown here is derived from an EMBL/GenBank/DDBJ whole genome shotgun (WGS) entry which is preliminary data.</text>
</comment>
<keyword evidence="2" id="KW-1185">Reference proteome</keyword>
<reference evidence="1 2" key="1">
    <citation type="submission" date="2017-11" db="EMBL/GenBank/DDBJ databases">
        <title>Genomic Encyclopedia of Type Strains, Phase III (KMG-III): the genomes of soil and plant-associated and newly described type strains.</title>
        <authorList>
            <person name="Whitman W."/>
        </authorList>
    </citation>
    <scope>NUCLEOTIDE SEQUENCE [LARGE SCALE GENOMIC DNA]</scope>
    <source>
        <strain evidence="1 2">CGMCC 1.12274</strain>
    </source>
</reference>
<dbReference type="OrthoDB" id="3397773at2"/>
<sequence length="339" mass="36232">MAAPIDLANAETYAHRFVESADAFRFIAVARGELGGFPFLTDAYLGERAVLGDVPTAQCLAECGTGNLRLLFHSAFCGSTLLTRAFDRPGLATGLSEPVALNDLVGWRRRGAVPAGVARAADAALRLLARPFAAGEAVIVKPSNVVNPLAELLLAVQPTAPALFLYAPIETFLISVARKGLECRLWVRELLEGYLQERFVDLGFSPQDLFRQSDLQVAAVGWLAQHAHFARLAQKLGPMRLRTLDADLMAAAPAKALAAVARHYRFDLDEAALAAIVSGPAFTRHSKSGEAYSPEARGADYRRAREAYGDEIAMVAAWAARVADGAGIALDAPNPVIQA</sequence>
<dbReference type="SUPFAM" id="SSF52540">
    <property type="entry name" value="P-loop containing nucleoside triphosphate hydrolases"/>
    <property type="match status" value="1"/>
</dbReference>
<dbReference type="Proteomes" id="UP000232587">
    <property type="component" value="Unassembled WGS sequence"/>
</dbReference>
<dbReference type="AlphaFoldDB" id="A0A2N0H4U2"/>
<protein>
    <recommendedName>
        <fullName evidence="3">Sulfotransferase family protein</fullName>
    </recommendedName>
</protein>
<dbReference type="EMBL" id="PHUF01000005">
    <property type="protein sequence ID" value="PKB13951.1"/>
    <property type="molecule type" value="Genomic_DNA"/>
</dbReference>
<evidence type="ECO:0000313" key="1">
    <source>
        <dbReference type="EMBL" id="PKB13951.1"/>
    </source>
</evidence>
<dbReference type="RefSeq" id="WP_100867814.1">
    <property type="nucleotide sequence ID" value="NZ_PHUF01000005.1"/>
</dbReference>
<organism evidence="1 2">
    <name type="scientific">Novosphingobium kunmingense</name>
    <dbReference type="NCBI Taxonomy" id="1211806"/>
    <lineage>
        <taxon>Bacteria</taxon>
        <taxon>Pseudomonadati</taxon>
        <taxon>Pseudomonadota</taxon>
        <taxon>Alphaproteobacteria</taxon>
        <taxon>Sphingomonadales</taxon>
        <taxon>Sphingomonadaceae</taxon>
        <taxon>Novosphingobium</taxon>
    </lineage>
</organism>
<gene>
    <name evidence="1" type="ORF">B0I00_2579</name>
</gene>
<evidence type="ECO:0000313" key="2">
    <source>
        <dbReference type="Proteomes" id="UP000232587"/>
    </source>
</evidence>
<proteinExistence type="predicted"/>